<protein>
    <submittedName>
        <fullName evidence="3">HD-GYP domain-containing protein</fullName>
    </submittedName>
</protein>
<keyword evidence="4" id="KW-1185">Reference proteome</keyword>
<dbReference type="Pfam" id="PF13487">
    <property type="entry name" value="HD_5"/>
    <property type="match status" value="1"/>
</dbReference>
<dbReference type="Gene3D" id="1.10.3210.10">
    <property type="entry name" value="Hypothetical protein af1432"/>
    <property type="match status" value="1"/>
</dbReference>
<gene>
    <name evidence="3" type="ORF">LJ207_04210</name>
</gene>
<dbReference type="PANTHER" id="PTHR43155">
    <property type="entry name" value="CYCLIC DI-GMP PHOSPHODIESTERASE PA4108-RELATED"/>
    <property type="match status" value="1"/>
</dbReference>
<sequence length="429" mass="49181">MDKNLKLYLSTIFAAAFLVFLRLGSSYIFDFAFNELLFFTFALLILSNMSMLFNSISKVITSMNLPILLTAFVVLNPFWAAVVSAVGSTEFKSRDNGFVWYKFLFNRAVFFLAAAAGALAYNYTRNYLGGEGFPFSALLAASLVYFLVDNILVYIVLYLAENDIKQTSLINYFFELSKNLITSYFIGIILLASYIYFGKVFFALVIVLLYVIKDFFYSRLQQINSYTQIVESFLKVIDSKDHYTEGHCKRVAYYTYHLCKQLGLSKTKSEKIINVAKIHDIGKIYVNDEVLKSSDKLSNTQYQEIKKHAVYGYQLLKDIDILKEELDVLLHHHERWDGTGYPDGIAEKEIPIGARILNITDSFDVMTTGRSYKAPLTKMETIEELEVCSGSQFDPEIAAEMIKLIEDGHFDNSFLREDLISEYQFSIEY</sequence>
<evidence type="ECO:0000313" key="3">
    <source>
        <dbReference type="EMBL" id="MCC3144526.1"/>
    </source>
</evidence>
<accession>A0AAW4X021</accession>
<keyword evidence="1" id="KW-0812">Transmembrane</keyword>
<name>A0AAW4X021_9FIRM</name>
<reference evidence="3 4" key="1">
    <citation type="submission" date="2021-10" db="EMBL/GenBank/DDBJ databases">
        <authorList>
            <person name="Grouzdev D.S."/>
            <person name="Pantiukh K.S."/>
            <person name="Krutkina M.S."/>
        </authorList>
    </citation>
    <scope>NUCLEOTIDE SEQUENCE [LARGE SCALE GENOMIC DNA]</scope>
    <source>
        <strain evidence="3 4">Z-7514</strain>
    </source>
</reference>
<comment type="caution">
    <text evidence="3">The sequence shown here is derived from an EMBL/GenBank/DDBJ whole genome shotgun (WGS) entry which is preliminary data.</text>
</comment>
<keyword evidence="1" id="KW-1133">Transmembrane helix</keyword>
<dbReference type="SMART" id="SM00471">
    <property type="entry name" value="HDc"/>
    <property type="match status" value="1"/>
</dbReference>
<dbReference type="AlphaFoldDB" id="A0AAW4X021"/>
<keyword evidence="1" id="KW-0472">Membrane</keyword>
<dbReference type="RefSeq" id="WP_229344363.1">
    <property type="nucleotide sequence ID" value="NZ_JAJFAT010000004.1"/>
</dbReference>
<feature type="transmembrane region" description="Helical" evidence="1">
    <location>
        <begin position="180"/>
        <end position="212"/>
    </location>
</feature>
<evidence type="ECO:0000256" key="1">
    <source>
        <dbReference type="SAM" id="Phobius"/>
    </source>
</evidence>
<feature type="transmembrane region" description="Helical" evidence="1">
    <location>
        <begin position="135"/>
        <end position="160"/>
    </location>
</feature>
<organism evidence="3 4">
    <name type="scientific">Halanaerobium polyolivorans</name>
    <dbReference type="NCBI Taxonomy" id="2886943"/>
    <lineage>
        <taxon>Bacteria</taxon>
        <taxon>Bacillati</taxon>
        <taxon>Bacillota</taxon>
        <taxon>Clostridia</taxon>
        <taxon>Halanaerobiales</taxon>
        <taxon>Halanaerobiaceae</taxon>
        <taxon>Halanaerobium</taxon>
    </lineage>
</organism>
<dbReference type="InterPro" id="IPR003607">
    <property type="entry name" value="HD/PDEase_dom"/>
</dbReference>
<dbReference type="EMBL" id="JAJFAT010000004">
    <property type="protein sequence ID" value="MCC3144526.1"/>
    <property type="molecule type" value="Genomic_DNA"/>
</dbReference>
<evidence type="ECO:0000259" key="2">
    <source>
        <dbReference type="PROSITE" id="PS51832"/>
    </source>
</evidence>
<dbReference type="Proteomes" id="UP001199296">
    <property type="component" value="Unassembled WGS sequence"/>
</dbReference>
<evidence type="ECO:0000313" key="4">
    <source>
        <dbReference type="Proteomes" id="UP001199296"/>
    </source>
</evidence>
<proteinExistence type="predicted"/>
<dbReference type="SUPFAM" id="SSF109604">
    <property type="entry name" value="HD-domain/PDEase-like"/>
    <property type="match status" value="1"/>
</dbReference>
<dbReference type="PROSITE" id="PS51832">
    <property type="entry name" value="HD_GYP"/>
    <property type="match status" value="1"/>
</dbReference>
<dbReference type="CDD" id="cd00077">
    <property type="entry name" value="HDc"/>
    <property type="match status" value="1"/>
</dbReference>
<feature type="domain" description="HD-GYP" evidence="2">
    <location>
        <begin position="222"/>
        <end position="417"/>
    </location>
</feature>
<dbReference type="InterPro" id="IPR037522">
    <property type="entry name" value="HD_GYP_dom"/>
</dbReference>
<feature type="transmembrane region" description="Helical" evidence="1">
    <location>
        <begin position="99"/>
        <end position="123"/>
    </location>
</feature>
<feature type="transmembrane region" description="Helical" evidence="1">
    <location>
        <begin position="7"/>
        <end position="24"/>
    </location>
</feature>
<feature type="transmembrane region" description="Helical" evidence="1">
    <location>
        <begin position="65"/>
        <end position="87"/>
    </location>
</feature>